<evidence type="ECO:0000313" key="2">
    <source>
        <dbReference type="EMBL" id="SFV15010.1"/>
    </source>
</evidence>
<dbReference type="RefSeq" id="WP_093560072.1">
    <property type="nucleotide sequence ID" value="NZ_FPBO01000044.1"/>
</dbReference>
<dbReference type="AlphaFoldDB" id="A0A1I7LZM5"/>
<dbReference type="OrthoDB" id="8706529at2"/>
<evidence type="ECO:0000256" key="1">
    <source>
        <dbReference type="SAM" id="MobiDB-lite"/>
    </source>
</evidence>
<name>A0A1I7LZM5_9BURK</name>
<proteinExistence type="predicted"/>
<keyword evidence="3" id="KW-1185">Reference proteome</keyword>
<sequence>MHDDAIPTTPTKQQVRDWLRTRWMMSMPLPDAEALRREVGWKRAEPAPAGNAAPKESRS</sequence>
<reference evidence="3" key="1">
    <citation type="submission" date="2016-10" db="EMBL/GenBank/DDBJ databases">
        <authorList>
            <person name="Varghese N."/>
            <person name="Submissions S."/>
        </authorList>
    </citation>
    <scope>NUCLEOTIDE SEQUENCE [LARGE SCALE GENOMIC DNA]</scope>
    <source>
        <strain evidence="3">CGMCC 1.11014</strain>
    </source>
</reference>
<dbReference type="STRING" id="1035707.SAMN05216552_104429"/>
<dbReference type="EMBL" id="FPBO01000044">
    <property type="protein sequence ID" value="SFV15010.1"/>
    <property type="molecule type" value="Genomic_DNA"/>
</dbReference>
<feature type="region of interest" description="Disordered" evidence="1">
    <location>
        <begin position="40"/>
        <end position="59"/>
    </location>
</feature>
<dbReference type="Proteomes" id="UP000199391">
    <property type="component" value="Unassembled WGS sequence"/>
</dbReference>
<evidence type="ECO:0000313" key="3">
    <source>
        <dbReference type="Proteomes" id="UP000199391"/>
    </source>
</evidence>
<accession>A0A1I7LZM5</accession>
<protein>
    <submittedName>
        <fullName evidence="2">Uncharacterized protein</fullName>
    </submittedName>
</protein>
<gene>
    <name evidence="2" type="ORF">SAMN05216552_104429</name>
</gene>
<organism evidence="2 3">
    <name type="scientific">Pseudoduganella namucuonensis</name>
    <dbReference type="NCBI Taxonomy" id="1035707"/>
    <lineage>
        <taxon>Bacteria</taxon>
        <taxon>Pseudomonadati</taxon>
        <taxon>Pseudomonadota</taxon>
        <taxon>Betaproteobacteria</taxon>
        <taxon>Burkholderiales</taxon>
        <taxon>Oxalobacteraceae</taxon>
        <taxon>Telluria group</taxon>
        <taxon>Pseudoduganella</taxon>
    </lineage>
</organism>